<dbReference type="AlphaFoldDB" id="A0A653BBH8"/>
<evidence type="ECO:0000313" key="2">
    <source>
        <dbReference type="EMBL" id="VDN65959.1"/>
    </source>
</evidence>
<feature type="region of interest" description="Disordered" evidence="1">
    <location>
        <begin position="1"/>
        <end position="32"/>
    </location>
</feature>
<proteinExistence type="predicted"/>
<feature type="compositionally biased region" description="Polar residues" evidence="1">
    <location>
        <begin position="17"/>
        <end position="26"/>
    </location>
</feature>
<reference evidence="2" key="1">
    <citation type="submission" date="2018-11" db="EMBL/GenBank/DDBJ databases">
        <authorList>
            <consortium name="Genoscope - CEA"/>
            <person name="William W."/>
        </authorList>
    </citation>
    <scope>NUCLEOTIDE SEQUENCE [LARGE SCALE GENOMIC DNA]</scope>
    <source>
        <strain evidence="2">T9AD</strain>
    </source>
</reference>
<sequence>MQPVDGHHCLPVRNARHSTGASNITAASPRPGPTILGLKRLPAQVEFLCALSKEES</sequence>
<name>A0A653BBH8_ECTOL</name>
<accession>A0A653BBH8</accession>
<dbReference type="EMBL" id="LR130779">
    <property type="protein sequence ID" value="VDN65959.1"/>
    <property type="molecule type" value="Genomic_DNA"/>
</dbReference>
<protein>
    <submittedName>
        <fullName evidence="2">Uncharacterized protein</fullName>
    </submittedName>
</protein>
<gene>
    <name evidence="2" type="ORF">POT9AD_4984</name>
</gene>
<evidence type="ECO:0000256" key="1">
    <source>
        <dbReference type="SAM" id="MobiDB-lite"/>
    </source>
</evidence>
<organism evidence="2">
    <name type="scientific">Ectopseudomonas oleovorans</name>
    <name type="common">Pseudomonas oleovorans</name>
    <dbReference type="NCBI Taxonomy" id="301"/>
    <lineage>
        <taxon>Bacteria</taxon>
        <taxon>Pseudomonadati</taxon>
        <taxon>Pseudomonadota</taxon>
        <taxon>Gammaproteobacteria</taxon>
        <taxon>Pseudomonadales</taxon>
        <taxon>Pseudomonadaceae</taxon>
        <taxon>Ectopseudomonas</taxon>
    </lineage>
</organism>